<feature type="transmembrane region" description="Helical" evidence="1">
    <location>
        <begin position="89"/>
        <end position="109"/>
    </location>
</feature>
<dbReference type="Proteomes" id="UP000549052">
    <property type="component" value="Unassembled WGS sequence"/>
</dbReference>
<feature type="transmembrane region" description="Helical" evidence="1">
    <location>
        <begin position="24"/>
        <end position="49"/>
    </location>
</feature>
<dbReference type="EMBL" id="JACGXN010000003">
    <property type="protein sequence ID" value="MBA8879096.1"/>
    <property type="molecule type" value="Genomic_DNA"/>
</dbReference>
<evidence type="ECO:0000259" key="2">
    <source>
        <dbReference type="Pfam" id="PF07670"/>
    </source>
</evidence>
<dbReference type="RefSeq" id="WP_182549758.1">
    <property type="nucleotide sequence ID" value="NZ_JACGXN010000003.1"/>
</dbReference>
<feature type="transmembrane region" description="Helical" evidence="1">
    <location>
        <begin position="284"/>
        <end position="302"/>
    </location>
</feature>
<gene>
    <name evidence="3" type="ORF">FHW16_002814</name>
</gene>
<comment type="caution">
    <text evidence="3">The sequence shown here is derived from an EMBL/GenBank/DDBJ whole genome shotgun (WGS) entry which is preliminary data.</text>
</comment>
<feature type="domain" description="Nucleoside transporter/FeoB GTPase Gate" evidence="2">
    <location>
        <begin position="20"/>
        <end position="105"/>
    </location>
</feature>
<feature type="transmembrane region" description="Helical" evidence="1">
    <location>
        <begin position="220"/>
        <end position="241"/>
    </location>
</feature>
<keyword evidence="1" id="KW-0472">Membrane</keyword>
<feature type="transmembrane region" description="Helical" evidence="1">
    <location>
        <begin position="121"/>
        <end position="143"/>
    </location>
</feature>
<feature type="transmembrane region" description="Helical" evidence="1">
    <location>
        <begin position="61"/>
        <end position="83"/>
    </location>
</feature>
<dbReference type="AlphaFoldDB" id="A0A839ENW4"/>
<dbReference type="InterPro" id="IPR011642">
    <property type="entry name" value="Gate_dom"/>
</dbReference>
<proteinExistence type="predicted"/>
<evidence type="ECO:0000313" key="3">
    <source>
        <dbReference type="EMBL" id="MBA8879096.1"/>
    </source>
</evidence>
<feature type="transmembrane region" description="Helical" evidence="1">
    <location>
        <begin position="253"/>
        <end position="278"/>
    </location>
</feature>
<keyword evidence="1" id="KW-1133">Transmembrane helix</keyword>
<accession>A0A839ENW4</accession>
<organism evidence="3 4">
    <name type="scientific">Phyllobacterium myrsinacearum</name>
    <dbReference type="NCBI Taxonomy" id="28101"/>
    <lineage>
        <taxon>Bacteria</taxon>
        <taxon>Pseudomonadati</taxon>
        <taxon>Pseudomonadota</taxon>
        <taxon>Alphaproteobacteria</taxon>
        <taxon>Hyphomicrobiales</taxon>
        <taxon>Phyllobacteriaceae</taxon>
        <taxon>Phyllobacterium</taxon>
    </lineage>
</organism>
<dbReference type="Pfam" id="PF07670">
    <property type="entry name" value="Gate"/>
    <property type="match status" value="1"/>
</dbReference>
<reference evidence="3 4" key="1">
    <citation type="submission" date="2020-07" db="EMBL/GenBank/DDBJ databases">
        <title>Genomic Encyclopedia of Type Strains, Phase IV (KMG-V): Genome sequencing to study the core and pangenomes of soil and plant-associated prokaryotes.</title>
        <authorList>
            <person name="Whitman W."/>
        </authorList>
    </citation>
    <scope>NUCLEOTIDE SEQUENCE [LARGE SCALE GENOMIC DNA]</scope>
    <source>
        <strain evidence="3 4">AN3</strain>
    </source>
</reference>
<keyword evidence="4" id="KW-1185">Reference proteome</keyword>
<sequence>MPVRFALYRKTLETLEVYWELVRIIVPIALFTQVLVELGVIRAVSPFFAPLMKLLGLPPELALAWLTGLLVGPWGALLSLFTLTPVSTLSVADMTVFSAMLLFAHAIPIEQRIIQKVGPGFVATAALRIGGGLIFAIVLHQIFTVTGWLSAPLQPAWLPMNDNAGWIGFFQGMFKTLATMLIILIGLSWLMELLKVSGILGLLNKALAPLFRIAGIEAPTIPFVAVGLFLGISYGGGLLYREARTTCVPPRQMFLACVFMGFAHSIIEDTLIVVSLGADFTSVFFGRLVFAILATALIARTISAISDGIFFRTLFRSQTLGSMQPEPGIHS</sequence>
<protein>
    <recommendedName>
        <fullName evidence="2">Nucleoside transporter/FeoB GTPase Gate domain-containing protein</fullName>
    </recommendedName>
</protein>
<evidence type="ECO:0000256" key="1">
    <source>
        <dbReference type="SAM" id="Phobius"/>
    </source>
</evidence>
<name>A0A839ENW4_9HYPH</name>
<keyword evidence="1" id="KW-0812">Transmembrane</keyword>
<evidence type="ECO:0000313" key="4">
    <source>
        <dbReference type="Proteomes" id="UP000549052"/>
    </source>
</evidence>